<dbReference type="KEGG" id="soa:G3M56_002390"/>
<accession>A0A6B3LGK5</accession>
<sequence length="116" mass="13185">MKHKTLIAILLGGIVIVGWVFVSLHFDTKKQMQTAQQILNSGGSVEDLEEAIGTSTHEYPASEVPEFVNSIDGFKIREGTEVRQYSMEGLPYWWVLVQVTKEDSEILWFRVAQYGH</sequence>
<evidence type="ECO:0000313" key="1">
    <source>
        <dbReference type="EMBL" id="QQL45461.1"/>
    </source>
</evidence>
<dbReference type="Proteomes" id="UP000475117">
    <property type="component" value="Chromosome"/>
</dbReference>
<name>A0A6B3LGK5_9BACT</name>
<dbReference type="EMBL" id="CP066776">
    <property type="protein sequence ID" value="QQL45461.1"/>
    <property type="molecule type" value="Genomic_DNA"/>
</dbReference>
<dbReference type="AlphaFoldDB" id="A0A6B3LGK5"/>
<reference evidence="1 2" key="1">
    <citation type="submission" date="2020-12" db="EMBL/GenBank/DDBJ databases">
        <title>Sulforoseuscoccus oceanibium gen. nov., sp. nov., a representative of the phylum Verrucomicrobia with special cytoplasmic membrane, and proposal of Sulforoseuscoccusaceae fam. nov.</title>
        <authorList>
            <person name="Xi F."/>
        </authorList>
    </citation>
    <scope>NUCLEOTIDE SEQUENCE [LARGE SCALE GENOMIC DNA]</scope>
    <source>
        <strain evidence="1 2">T37</strain>
    </source>
</reference>
<protein>
    <submittedName>
        <fullName evidence="1">Uncharacterized protein</fullName>
    </submittedName>
</protein>
<evidence type="ECO:0000313" key="2">
    <source>
        <dbReference type="Proteomes" id="UP000475117"/>
    </source>
</evidence>
<organism evidence="1 2">
    <name type="scientific">Sulfuriroseicoccus oceanibius</name>
    <dbReference type="NCBI Taxonomy" id="2707525"/>
    <lineage>
        <taxon>Bacteria</taxon>
        <taxon>Pseudomonadati</taxon>
        <taxon>Verrucomicrobiota</taxon>
        <taxon>Verrucomicrobiia</taxon>
        <taxon>Verrucomicrobiales</taxon>
        <taxon>Verrucomicrobiaceae</taxon>
        <taxon>Sulfuriroseicoccus</taxon>
    </lineage>
</organism>
<proteinExistence type="predicted"/>
<dbReference type="RefSeq" id="WP_164365514.1">
    <property type="nucleotide sequence ID" value="NZ_CP066776.1"/>
</dbReference>
<keyword evidence="2" id="KW-1185">Reference proteome</keyword>
<gene>
    <name evidence="1" type="ORF">G3M56_002390</name>
</gene>